<dbReference type="SUPFAM" id="SSF46689">
    <property type="entry name" value="Homeodomain-like"/>
    <property type="match status" value="1"/>
</dbReference>
<gene>
    <name evidence="3" type="ORF">GGR32_000142</name>
</gene>
<dbReference type="InterPro" id="IPR009057">
    <property type="entry name" value="Homeodomain-like_sf"/>
</dbReference>
<accession>A0A840ELL0</accession>
<protein>
    <recommendedName>
        <fullName evidence="2">Terminase ATPase subunit N-terminal domain-containing protein</fullName>
    </recommendedName>
</protein>
<dbReference type="Proteomes" id="UP000553034">
    <property type="component" value="Unassembled WGS sequence"/>
</dbReference>
<evidence type="ECO:0000259" key="2">
    <source>
        <dbReference type="Pfam" id="PF06056"/>
    </source>
</evidence>
<organism evidence="3 4">
    <name type="scientific">Mesonia hippocampi</name>
    <dbReference type="NCBI Taxonomy" id="1628250"/>
    <lineage>
        <taxon>Bacteria</taxon>
        <taxon>Pseudomonadati</taxon>
        <taxon>Bacteroidota</taxon>
        <taxon>Flavobacteriia</taxon>
        <taxon>Flavobacteriales</taxon>
        <taxon>Flavobacteriaceae</taxon>
        <taxon>Mesonia</taxon>
    </lineage>
</organism>
<evidence type="ECO:0000313" key="3">
    <source>
        <dbReference type="EMBL" id="MBB4117870.1"/>
    </source>
</evidence>
<name>A0A840ELL0_9FLAO</name>
<feature type="region of interest" description="Disordered" evidence="1">
    <location>
        <begin position="1"/>
        <end position="21"/>
    </location>
</feature>
<reference evidence="3 4" key="1">
    <citation type="submission" date="2020-08" db="EMBL/GenBank/DDBJ databases">
        <title>Genomic Encyclopedia of Type Strains, Phase IV (KMG-IV): sequencing the most valuable type-strain genomes for metagenomic binning, comparative biology and taxonomic classification.</title>
        <authorList>
            <person name="Goeker M."/>
        </authorList>
    </citation>
    <scope>NUCLEOTIDE SEQUENCE [LARGE SCALE GENOMIC DNA]</scope>
    <source>
        <strain evidence="3 4">DSM 29568</strain>
    </source>
</reference>
<dbReference type="AlphaFoldDB" id="A0A840ELL0"/>
<evidence type="ECO:0000256" key="1">
    <source>
        <dbReference type="SAM" id="MobiDB-lite"/>
    </source>
</evidence>
<dbReference type="Pfam" id="PF06056">
    <property type="entry name" value="Terminase_5"/>
    <property type="match status" value="1"/>
</dbReference>
<feature type="domain" description="Terminase ATPase subunit N-terminal" evidence="2">
    <location>
        <begin position="15"/>
        <end position="57"/>
    </location>
</feature>
<dbReference type="InterPro" id="IPR010332">
    <property type="entry name" value="ATPase_terminase-su_N"/>
</dbReference>
<proteinExistence type="predicted"/>
<evidence type="ECO:0000313" key="4">
    <source>
        <dbReference type="Proteomes" id="UP000553034"/>
    </source>
</evidence>
<sequence length="161" mass="18735">MAGGRLTKKESDQKKRQGKKMFINGFSQNEIADVLEVHLETIKRWYKKYDWQDAKDIHSLSISELKQETLRSFQSLKAGETPKVSPDQLSKLSSTFEKLSDKKKNLAYMYDNFEELSDAILKDALSERLKKNREAKLEMAKYIRGMMDEVVSKTYKEALND</sequence>
<comment type="caution">
    <text evidence="3">The sequence shown here is derived from an EMBL/GenBank/DDBJ whole genome shotgun (WGS) entry which is preliminary data.</text>
</comment>
<keyword evidence="4" id="KW-1185">Reference proteome</keyword>
<dbReference type="RefSeq" id="WP_183475525.1">
    <property type="nucleotide sequence ID" value="NZ_JACIFO010000001.1"/>
</dbReference>
<dbReference type="EMBL" id="JACIFO010000001">
    <property type="protein sequence ID" value="MBB4117870.1"/>
    <property type="molecule type" value="Genomic_DNA"/>
</dbReference>